<evidence type="ECO:0000313" key="1">
    <source>
        <dbReference type="EMBL" id="KAD2804735.1"/>
    </source>
</evidence>
<reference evidence="1 2" key="1">
    <citation type="submission" date="2019-05" db="EMBL/GenBank/DDBJ databases">
        <title>Mikania micrantha, genome provides insights into the molecular mechanism of rapid growth.</title>
        <authorList>
            <person name="Liu B."/>
        </authorList>
    </citation>
    <scope>NUCLEOTIDE SEQUENCE [LARGE SCALE GENOMIC DNA]</scope>
    <source>
        <strain evidence="1">NLD-2019</strain>
        <tissue evidence="1">Leaf</tissue>
    </source>
</reference>
<gene>
    <name evidence="1" type="ORF">E3N88_38112</name>
</gene>
<keyword evidence="2" id="KW-1185">Reference proteome</keyword>
<organism evidence="1 2">
    <name type="scientific">Mikania micrantha</name>
    <name type="common">bitter vine</name>
    <dbReference type="NCBI Taxonomy" id="192012"/>
    <lineage>
        <taxon>Eukaryota</taxon>
        <taxon>Viridiplantae</taxon>
        <taxon>Streptophyta</taxon>
        <taxon>Embryophyta</taxon>
        <taxon>Tracheophyta</taxon>
        <taxon>Spermatophyta</taxon>
        <taxon>Magnoliopsida</taxon>
        <taxon>eudicotyledons</taxon>
        <taxon>Gunneridae</taxon>
        <taxon>Pentapetalae</taxon>
        <taxon>asterids</taxon>
        <taxon>campanulids</taxon>
        <taxon>Asterales</taxon>
        <taxon>Asteraceae</taxon>
        <taxon>Asteroideae</taxon>
        <taxon>Heliantheae alliance</taxon>
        <taxon>Eupatorieae</taxon>
        <taxon>Mikania</taxon>
    </lineage>
</organism>
<name>A0A5N6LTU1_9ASTR</name>
<evidence type="ECO:0000313" key="2">
    <source>
        <dbReference type="Proteomes" id="UP000326396"/>
    </source>
</evidence>
<protein>
    <submittedName>
        <fullName evidence="1">Uncharacterized protein</fullName>
    </submittedName>
</protein>
<comment type="caution">
    <text evidence="1">The sequence shown here is derived from an EMBL/GenBank/DDBJ whole genome shotgun (WGS) entry which is preliminary data.</text>
</comment>
<dbReference type="EMBL" id="SZYD01000018">
    <property type="protein sequence ID" value="KAD2804735.1"/>
    <property type="molecule type" value="Genomic_DNA"/>
</dbReference>
<sequence>MRNECTCKLSWETSKGGDQAGTHLTHHTLISRDTNYICGMYSLGTSWDRAKGVYLNHMRIDGKVGRGDGTIGTLSTIFKRVDTSLMREECNTKLFREPSQGGDQVGTKCTHINLFSRGPNLHYEIIGKQRVTGWEYACFAGGNTSGKRGWILQRLQVMIYGLGGKSLHPFAWLCMNNIWRGRLNRLQTLRRARDSKWSAWFSNASDTAWNEVGDDFGLGIWGMIWISLTWIIHHQRWQLQSPYNGISTQGQGGGVHQAQLGIGLEWPGQKFGGVDQLEEEGGLVPRPRPLLLRFHGGLPLPRPCAGYGSGEDGLVAPVGARGAVGATKAAGVEPWRASMRMTSSLSMEMASSQAEGSGMSSLAMAVGRVN</sequence>
<accession>A0A5N6LTU1</accession>
<proteinExistence type="predicted"/>
<dbReference type="Proteomes" id="UP000326396">
    <property type="component" value="Linkage Group LG8"/>
</dbReference>
<dbReference type="AlphaFoldDB" id="A0A5N6LTU1"/>